<dbReference type="GO" id="GO:0006487">
    <property type="term" value="P:protein N-linked glycosylation"/>
    <property type="evidence" value="ECO:0007669"/>
    <property type="project" value="TreeGrafter"/>
</dbReference>
<dbReference type="EC" id="2.4.1.-" evidence="10"/>
<dbReference type="Proteomes" id="UP000485058">
    <property type="component" value="Unassembled WGS sequence"/>
</dbReference>
<keyword evidence="6 10" id="KW-0812">Transmembrane</keyword>
<evidence type="ECO:0000256" key="6">
    <source>
        <dbReference type="ARBA" id="ARBA00022692"/>
    </source>
</evidence>
<feature type="non-terminal residue" evidence="11">
    <location>
        <position position="1"/>
    </location>
</feature>
<evidence type="ECO:0000256" key="3">
    <source>
        <dbReference type="ARBA" id="ARBA00008715"/>
    </source>
</evidence>
<evidence type="ECO:0000256" key="10">
    <source>
        <dbReference type="RuleBase" id="RU363110"/>
    </source>
</evidence>
<comment type="caution">
    <text evidence="11">The sequence shown here is derived from an EMBL/GenBank/DDBJ whole genome shotgun (WGS) entry which is preliminary data.</text>
</comment>
<dbReference type="PANTHER" id="PTHR12413">
    <property type="entry name" value="DOLICHYL GLYCOSYLTRANSFERASE"/>
    <property type="match status" value="1"/>
</dbReference>
<feature type="transmembrane region" description="Helical" evidence="10">
    <location>
        <begin position="12"/>
        <end position="34"/>
    </location>
</feature>
<dbReference type="InterPro" id="IPR004856">
    <property type="entry name" value="Glyco_trans_ALG6/ALG8"/>
</dbReference>
<keyword evidence="4 10" id="KW-0328">Glycosyltransferase</keyword>
<comment type="caution">
    <text evidence="10">Lacks conserved residue(s) required for the propagation of feature annotation.</text>
</comment>
<evidence type="ECO:0000256" key="9">
    <source>
        <dbReference type="ARBA" id="ARBA00023136"/>
    </source>
</evidence>
<feature type="transmembrane region" description="Helical" evidence="10">
    <location>
        <begin position="83"/>
        <end position="101"/>
    </location>
</feature>
<dbReference type="UniPathway" id="UPA00378"/>
<keyword evidence="8 10" id="KW-1133">Transmembrane helix</keyword>
<evidence type="ECO:0000313" key="11">
    <source>
        <dbReference type="EMBL" id="GFH18571.1"/>
    </source>
</evidence>
<protein>
    <recommendedName>
        <fullName evidence="10">Alpha-1,3-glucosyltransferase</fullName>
        <ecNumber evidence="10">2.4.1.-</ecNumber>
    </recommendedName>
</protein>
<keyword evidence="9 10" id="KW-0472">Membrane</keyword>
<dbReference type="Pfam" id="PF03155">
    <property type="entry name" value="Alg6_Alg8"/>
    <property type="match status" value="1"/>
</dbReference>
<evidence type="ECO:0000256" key="5">
    <source>
        <dbReference type="ARBA" id="ARBA00022679"/>
    </source>
</evidence>
<evidence type="ECO:0000256" key="2">
    <source>
        <dbReference type="ARBA" id="ARBA00004922"/>
    </source>
</evidence>
<evidence type="ECO:0000256" key="1">
    <source>
        <dbReference type="ARBA" id="ARBA00004477"/>
    </source>
</evidence>
<keyword evidence="5 10" id="KW-0808">Transferase</keyword>
<sequence>QLNLQQRPAAGLLLFTLIACNAGLLLVDHIHFQYNGVLTGGVVGVARFRVLPQVQPWTCLLLLLIGVLPAATSLWRRPHPSRFAAAVAYAGLTGFWLGYHVHEKAVLAH</sequence>
<reference evidence="11 12" key="1">
    <citation type="submission" date="2020-02" db="EMBL/GenBank/DDBJ databases">
        <title>Draft genome sequence of Haematococcus lacustris strain NIES-144.</title>
        <authorList>
            <person name="Morimoto D."/>
            <person name="Nakagawa S."/>
            <person name="Yoshida T."/>
            <person name="Sawayama S."/>
        </authorList>
    </citation>
    <scope>NUCLEOTIDE SEQUENCE [LARGE SCALE GENOMIC DNA]</scope>
    <source>
        <strain evidence="11 12">NIES-144</strain>
    </source>
</reference>
<dbReference type="GO" id="GO:0042283">
    <property type="term" value="F:dolichyl pyrophosphate Glc1Man9GlcNAc2 alpha-1,3-glucosyltransferase activity"/>
    <property type="evidence" value="ECO:0007669"/>
    <property type="project" value="TreeGrafter"/>
</dbReference>
<organism evidence="11 12">
    <name type="scientific">Haematococcus lacustris</name>
    <name type="common">Green alga</name>
    <name type="synonym">Haematococcus pluvialis</name>
    <dbReference type="NCBI Taxonomy" id="44745"/>
    <lineage>
        <taxon>Eukaryota</taxon>
        <taxon>Viridiplantae</taxon>
        <taxon>Chlorophyta</taxon>
        <taxon>core chlorophytes</taxon>
        <taxon>Chlorophyceae</taxon>
        <taxon>CS clade</taxon>
        <taxon>Chlamydomonadales</taxon>
        <taxon>Haematococcaceae</taxon>
        <taxon>Haematococcus</taxon>
    </lineage>
</organism>
<comment type="similarity">
    <text evidence="3 10">Belongs to the ALG6/ALG8 glucosyltransferase family.</text>
</comment>
<comment type="subcellular location">
    <subcellularLocation>
        <location evidence="1 10">Endoplasmic reticulum membrane</location>
        <topology evidence="1 10">Multi-pass membrane protein</topology>
    </subcellularLocation>
</comment>
<accession>A0A699Z8R4</accession>
<evidence type="ECO:0000256" key="7">
    <source>
        <dbReference type="ARBA" id="ARBA00022824"/>
    </source>
</evidence>
<proteinExistence type="inferred from homology"/>
<gene>
    <name evidence="11" type="ORF">HaLaN_15397</name>
</gene>
<dbReference type="AlphaFoldDB" id="A0A699Z8R4"/>
<name>A0A699Z8R4_HAELA</name>
<feature type="transmembrane region" description="Helical" evidence="10">
    <location>
        <begin position="54"/>
        <end position="71"/>
    </location>
</feature>
<evidence type="ECO:0000256" key="8">
    <source>
        <dbReference type="ARBA" id="ARBA00022989"/>
    </source>
</evidence>
<keyword evidence="12" id="KW-1185">Reference proteome</keyword>
<comment type="pathway">
    <text evidence="2 10">Protein modification; protein glycosylation.</text>
</comment>
<keyword evidence="7 10" id="KW-0256">Endoplasmic reticulum</keyword>
<dbReference type="GO" id="GO:0005789">
    <property type="term" value="C:endoplasmic reticulum membrane"/>
    <property type="evidence" value="ECO:0007669"/>
    <property type="project" value="UniProtKB-SubCell"/>
</dbReference>
<evidence type="ECO:0000313" key="12">
    <source>
        <dbReference type="Proteomes" id="UP000485058"/>
    </source>
</evidence>
<evidence type="ECO:0000256" key="4">
    <source>
        <dbReference type="ARBA" id="ARBA00022676"/>
    </source>
</evidence>
<dbReference type="PANTHER" id="PTHR12413:SF2">
    <property type="entry name" value="DOLICHYL PYROPHOSPHATE GLC1MAN9GLCNAC2 ALPHA-1,3-GLUCOSYLTRANSFERASE-RELATED"/>
    <property type="match status" value="1"/>
</dbReference>
<dbReference type="EMBL" id="BLLF01001322">
    <property type="protein sequence ID" value="GFH18571.1"/>
    <property type="molecule type" value="Genomic_DNA"/>
</dbReference>